<gene>
    <name evidence="2" type="ORF">V6N12_068288</name>
</gene>
<keyword evidence="3" id="KW-1185">Reference proteome</keyword>
<evidence type="ECO:0000313" key="3">
    <source>
        <dbReference type="Proteomes" id="UP001472677"/>
    </source>
</evidence>
<organism evidence="2 3">
    <name type="scientific">Hibiscus sabdariffa</name>
    <name type="common">roselle</name>
    <dbReference type="NCBI Taxonomy" id="183260"/>
    <lineage>
        <taxon>Eukaryota</taxon>
        <taxon>Viridiplantae</taxon>
        <taxon>Streptophyta</taxon>
        <taxon>Embryophyta</taxon>
        <taxon>Tracheophyta</taxon>
        <taxon>Spermatophyta</taxon>
        <taxon>Magnoliopsida</taxon>
        <taxon>eudicotyledons</taxon>
        <taxon>Gunneridae</taxon>
        <taxon>Pentapetalae</taxon>
        <taxon>rosids</taxon>
        <taxon>malvids</taxon>
        <taxon>Malvales</taxon>
        <taxon>Malvaceae</taxon>
        <taxon>Malvoideae</taxon>
        <taxon>Hibiscus</taxon>
    </lineage>
</organism>
<accession>A0ABR2FPJ6</accession>
<feature type="region of interest" description="Disordered" evidence="1">
    <location>
        <begin position="1"/>
        <end position="24"/>
    </location>
</feature>
<sequence length="188" mass="21881">MTTLYEAERSNASANSKESDAKNDTTMLMPKHESMNCSYPQLSRQSHDYMLDQQDGDILSMEYEKVMIKPFEFIKNSPPTLQAFLEEPKLLDLKPSKDVYDCLGDETRSMVIPNDISVIPKSLLMEMIVKSKENYGWKLEDFETDSPSLDLHRILAEDCHDNWLEQQLPRQRRLHQTMMKADENEVSK</sequence>
<evidence type="ECO:0000313" key="2">
    <source>
        <dbReference type="EMBL" id="KAK8584037.1"/>
    </source>
</evidence>
<proteinExistence type="predicted"/>
<comment type="caution">
    <text evidence="2">The sequence shown here is derived from an EMBL/GenBank/DDBJ whole genome shotgun (WGS) entry which is preliminary data.</text>
</comment>
<protein>
    <submittedName>
        <fullName evidence="2">Uncharacterized protein</fullName>
    </submittedName>
</protein>
<name>A0ABR2FPJ6_9ROSI</name>
<dbReference type="Proteomes" id="UP001472677">
    <property type="component" value="Unassembled WGS sequence"/>
</dbReference>
<evidence type="ECO:0000256" key="1">
    <source>
        <dbReference type="SAM" id="MobiDB-lite"/>
    </source>
</evidence>
<dbReference type="EMBL" id="JBBPBM010000005">
    <property type="protein sequence ID" value="KAK8584037.1"/>
    <property type="molecule type" value="Genomic_DNA"/>
</dbReference>
<reference evidence="2 3" key="1">
    <citation type="journal article" date="2024" name="G3 (Bethesda)">
        <title>Genome assembly of Hibiscus sabdariffa L. provides insights into metabolisms of medicinal natural products.</title>
        <authorList>
            <person name="Kim T."/>
        </authorList>
    </citation>
    <scope>NUCLEOTIDE SEQUENCE [LARGE SCALE GENOMIC DNA]</scope>
    <source>
        <strain evidence="2">TK-2024</strain>
        <tissue evidence="2">Old leaves</tissue>
    </source>
</reference>